<evidence type="ECO:0000313" key="3">
    <source>
        <dbReference type="RefSeq" id="XP_030749141.1"/>
    </source>
</evidence>
<dbReference type="Proteomes" id="UP000504635">
    <property type="component" value="Unplaced"/>
</dbReference>
<sequence length="160" mass="17341">MAKENLWKFVIILSIASYAIGLKCYTCSCTEDDSDASCADNVESLGTSAITDCDKKYCTITRVDYKDPKGKLQSINRNCVDKLNQPDGITEDESYRSYSRSCKQDLCNNGTGKGSSSSRGSSLGDKSTIYAPGIGSSSSKLLQTSIFLILITILTLLTIQ</sequence>
<feature type="signal peptide" evidence="1">
    <location>
        <begin position="1"/>
        <end position="21"/>
    </location>
</feature>
<feature type="chain" id="PRO_5026777619" evidence="1">
    <location>
        <begin position="22"/>
        <end position="160"/>
    </location>
</feature>
<protein>
    <submittedName>
        <fullName evidence="3">Uncharacterized protein LOC115877135</fullName>
    </submittedName>
</protein>
<dbReference type="GeneID" id="115877135"/>
<accession>A0A6J2XDB6</accession>
<dbReference type="KEGG" id="soy:115877135"/>
<dbReference type="OrthoDB" id="6331233at2759"/>
<name>A0A6J2XDB6_SITOR</name>
<evidence type="ECO:0000313" key="2">
    <source>
        <dbReference type="Proteomes" id="UP000504635"/>
    </source>
</evidence>
<dbReference type="AlphaFoldDB" id="A0A6J2XDB6"/>
<dbReference type="InParanoid" id="A0A6J2XDB6"/>
<keyword evidence="1" id="KW-0732">Signal</keyword>
<reference evidence="3" key="1">
    <citation type="submission" date="2025-08" db="UniProtKB">
        <authorList>
            <consortium name="RefSeq"/>
        </authorList>
    </citation>
    <scope>IDENTIFICATION</scope>
    <source>
        <tissue evidence="3">Gonads</tissue>
    </source>
</reference>
<dbReference type="RefSeq" id="XP_030749141.1">
    <property type="nucleotide sequence ID" value="XM_030893281.1"/>
</dbReference>
<organism evidence="2 3">
    <name type="scientific">Sitophilus oryzae</name>
    <name type="common">Rice weevil</name>
    <name type="synonym">Curculio oryzae</name>
    <dbReference type="NCBI Taxonomy" id="7048"/>
    <lineage>
        <taxon>Eukaryota</taxon>
        <taxon>Metazoa</taxon>
        <taxon>Ecdysozoa</taxon>
        <taxon>Arthropoda</taxon>
        <taxon>Hexapoda</taxon>
        <taxon>Insecta</taxon>
        <taxon>Pterygota</taxon>
        <taxon>Neoptera</taxon>
        <taxon>Endopterygota</taxon>
        <taxon>Coleoptera</taxon>
        <taxon>Polyphaga</taxon>
        <taxon>Cucujiformia</taxon>
        <taxon>Curculionidae</taxon>
        <taxon>Dryophthorinae</taxon>
        <taxon>Sitophilus</taxon>
    </lineage>
</organism>
<proteinExistence type="predicted"/>
<evidence type="ECO:0000256" key="1">
    <source>
        <dbReference type="SAM" id="SignalP"/>
    </source>
</evidence>
<gene>
    <name evidence="3" type="primary">LOC115877135</name>
</gene>
<keyword evidence="2" id="KW-1185">Reference proteome</keyword>